<evidence type="ECO:0000259" key="3">
    <source>
        <dbReference type="SMART" id="SM00331"/>
    </source>
</evidence>
<keyword evidence="2" id="KW-0472">Membrane</keyword>
<dbReference type="InterPro" id="IPR052016">
    <property type="entry name" value="Bact_Sigma-Reg"/>
</dbReference>
<keyword evidence="5" id="KW-1185">Reference proteome</keyword>
<dbReference type="GO" id="GO:0016791">
    <property type="term" value="F:phosphatase activity"/>
    <property type="evidence" value="ECO:0007669"/>
    <property type="project" value="TreeGrafter"/>
</dbReference>
<comment type="caution">
    <text evidence="4">The sequence shown here is derived from an EMBL/GenBank/DDBJ whole genome shotgun (WGS) entry which is preliminary data.</text>
</comment>
<dbReference type="PANTHER" id="PTHR43156">
    <property type="entry name" value="STAGE II SPORULATION PROTEIN E-RELATED"/>
    <property type="match status" value="1"/>
</dbReference>
<name>A0A556MMW8_9FLAO</name>
<feature type="transmembrane region" description="Helical" evidence="2">
    <location>
        <begin position="253"/>
        <end position="273"/>
    </location>
</feature>
<evidence type="ECO:0000256" key="2">
    <source>
        <dbReference type="SAM" id="Phobius"/>
    </source>
</evidence>
<dbReference type="InterPro" id="IPR036457">
    <property type="entry name" value="PPM-type-like_dom_sf"/>
</dbReference>
<feature type="domain" description="PPM-type phosphatase" evidence="3">
    <location>
        <begin position="379"/>
        <end position="605"/>
    </location>
</feature>
<organism evidence="4 5">
    <name type="scientific">Fluviicola chungangensis</name>
    <dbReference type="NCBI Taxonomy" id="2597671"/>
    <lineage>
        <taxon>Bacteria</taxon>
        <taxon>Pseudomonadati</taxon>
        <taxon>Bacteroidota</taxon>
        <taxon>Flavobacteriia</taxon>
        <taxon>Flavobacteriales</taxon>
        <taxon>Crocinitomicaceae</taxon>
        <taxon>Fluviicola</taxon>
    </lineage>
</organism>
<reference evidence="4 5" key="1">
    <citation type="submission" date="2019-07" db="EMBL/GenBank/DDBJ databases">
        <authorList>
            <person name="Huq M.A."/>
        </authorList>
    </citation>
    <scope>NUCLEOTIDE SEQUENCE [LARGE SCALE GENOMIC DNA]</scope>
    <source>
        <strain evidence="4 5">MAH-3</strain>
    </source>
</reference>
<dbReference type="Gene3D" id="6.10.340.10">
    <property type="match status" value="1"/>
</dbReference>
<dbReference type="AlphaFoldDB" id="A0A556MMW8"/>
<keyword evidence="2" id="KW-1133">Transmembrane helix</keyword>
<dbReference type="Pfam" id="PF07228">
    <property type="entry name" value="SpoIIE"/>
    <property type="match status" value="1"/>
</dbReference>
<dbReference type="Proteomes" id="UP000316008">
    <property type="component" value="Unassembled WGS sequence"/>
</dbReference>
<dbReference type="Gene3D" id="3.60.40.10">
    <property type="entry name" value="PPM-type phosphatase domain"/>
    <property type="match status" value="1"/>
</dbReference>
<keyword evidence="2" id="KW-0812">Transmembrane</keyword>
<dbReference type="EMBL" id="VLPL01000008">
    <property type="protein sequence ID" value="TSJ41225.1"/>
    <property type="molecule type" value="Genomic_DNA"/>
</dbReference>
<dbReference type="InterPro" id="IPR001932">
    <property type="entry name" value="PPM-type_phosphatase-like_dom"/>
</dbReference>
<accession>A0A556MMW8</accession>
<dbReference type="RefSeq" id="WP_144334036.1">
    <property type="nucleotide sequence ID" value="NZ_VLPL01000008.1"/>
</dbReference>
<evidence type="ECO:0000313" key="5">
    <source>
        <dbReference type="Proteomes" id="UP000316008"/>
    </source>
</evidence>
<dbReference type="OrthoDB" id="1522078at2"/>
<proteinExistence type="predicted"/>
<dbReference type="PANTHER" id="PTHR43156:SF9">
    <property type="entry name" value="HAMP DOMAIN-CONTAINING PROTEIN"/>
    <property type="match status" value="1"/>
</dbReference>
<keyword evidence="1" id="KW-0378">Hydrolase</keyword>
<dbReference type="SMART" id="SM00331">
    <property type="entry name" value="PP2C_SIG"/>
    <property type="match status" value="1"/>
</dbReference>
<sequence length="626" mass="73259">MKKSLVVVLGGFGLVLLIFASMSWYFNQKMHEKQALLVKLDNLSTQIQDHKDWMEHLTNQHFWYDSIAKNEQEYRRKNSFTHELIRQNLHEVFAANKKTEKELLVTLDNVLLTEDHILNDIAKIGFKEFGYIGKMREVIHRVEEKFPQFDEQILSLRRHEKDYIMRNDENYAASLHREIAHWQANGNCPAELSSYLRYFDSVRNRIQLLFAIPNRNHYTNWSLSILNIQASLRRIRGEFIRESYALSNDSLTMQYIISGIAFFALIIGSIYIVRNITIQVSRLQRSMNEFISSNYQAYESISHQLPKNEIGQISIQFLKMARKIKWDVHLLEDRVLRRTTALHEKNVQLEKQHSEMMDSLRYAQKLQESLLVSRKQLAQHFEQVHIHYTPKHLVGGDFYWMKTFRENGSEKILFALADCTGHGVPGALLSVLGMNTLDELFADGIRKPNELLDSLRKTILRRISSDEEQRMDGMDIAICCLDKRSRELSFSGAQMPLWILRNSEVIELNGERVPIGFTYMNHLEFKSQELILEEDDKLVFFTDGMVDQFGKESNKKFGKKQLRYLLSRSSNQSGSVLYNRLMNQFSFWKGEGEQTDDCTFMILEPKFVKVRNVKTEVPISNGKVEV</sequence>
<evidence type="ECO:0000313" key="4">
    <source>
        <dbReference type="EMBL" id="TSJ41225.1"/>
    </source>
</evidence>
<evidence type="ECO:0000256" key="1">
    <source>
        <dbReference type="ARBA" id="ARBA00022801"/>
    </source>
</evidence>
<protein>
    <submittedName>
        <fullName evidence="4">SpoIIE family protein phosphatase</fullName>
    </submittedName>
</protein>
<gene>
    <name evidence="4" type="ORF">FO442_15040</name>
</gene>